<dbReference type="InterPro" id="IPR028871">
    <property type="entry name" value="BlueCu_1_BS"/>
</dbReference>
<dbReference type="GO" id="GO:0005507">
    <property type="term" value="F:copper ion binding"/>
    <property type="evidence" value="ECO:0007669"/>
    <property type="project" value="InterPro"/>
</dbReference>
<evidence type="ECO:0000256" key="3">
    <source>
        <dbReference type="ARBA" id="ARBA00022982"/>
    </source>
</evidence>
<evidence type="ECO:0000256" key="2">
    <source>
        <dbReference type="ARBA" id="ARBA00022723"/>
    </source>
</evidence>
<name>A0A1N7E976_9ACTN</name>
<dbReference type="GO" id="GO:0009055">
    <property type="term" value="F:electron transfer activity"/>
    <property type="evidence" value="ECO:0007669"/>
    <property type="project" value="InterPro"/>
</dbReference>
<keyword evidence="1" id="KW-0813">Transport</keyword>
<evidence type="ECO:0000256" key="1">
    <source>
        <dbReference type="ARBA" id="ARBA00022448"/>
    </source>
</evidence>
<protein>
    <submittedName>
        <fullName evidence="8">Copper binding protein, plastocyanin/azurin family</fullName>
    </submittedName>
</protein>
<dbReference type="STRING" id="58117.SAMN05421833_1172"/>
<accession>A0A1N7E976</accession>
<sequence length="454" mass="46890">MRISSFSGFLSYVRKALRSPATFGRMALVMVAVALPTVWLSGVGAAAQDQGQQAGQAAEQTLVWTADNSYTAYKSAPTTATAGLVTIVFETNASTGNTFGMTHTLTFDDDSPGYNHDVNINIMASPFDTSGGRHEVQVNLTPGTYRYYCEIPGHAGMVGELVVTSPEPTDTTPPQVSASVSGEQNADGDYVSSASVTVSATDAESGVDTVEYALDGGEFQAYTAPVPVNQVGEHTVRYRAADKAGNTSEVQSVTFTVVAPQPKDTTPPTVSADVSGTKDTDGDYVESATVTISATDAESGVDTVEYALDGGEFQAYTAPVPVNQVGEHTVRYRATDKAGNTSDVATTGFTVVAAPPPAETPLTVTASSRCLGTSVYVAVTAVNDGDVPATVALTTPYGTKTVADVAPGKQAYQSFNARATQIGAGEVTVTGTSSIDGEKVTTPYEAAYSAISCG</sequence>
<reference evidence="9" key="1">
    <citation type="submission" date="2017-01" db="EMBL/GenBank/DDBJ databases">
        <authorList>
            <person name="Varghese N."/>
            <person name="Submissions S."/>
        </authorList>
    </citation>
    <scope>NUCLEOTIDE SEQUENCE [LARGE SCALE GENOMIC DNA]</scope>
    <source>
        <strain evidence="9">ATCC 12950</strain>
    </source>
</reference>
<dbReference type="InterPro" id="IPR013783">
    <property type="entry name" value="Ig-like_fold"/>
</dbReference>
<feature type="compositionally biased region" description="Polar residues" evidence="5">
    <location>
        <begin position="263"/>
        <end position="274"/>
    </location>
</feature>
<keyword evidence="9" id="KW-1185">Reference proteome</keyword>
<gene>
    <name evidence="8" type="ORF">SAMN05421833_1172</name>
</gene>
<dbReference type="NCBIfam" id="NF047446">
    <property type="entry name" value="barrel_OmpL47"/>
    <property type="match status" value="2"/>
</dbReference>
<feature type="region of interest" description="Disordered" evidence="5">
    <location>
        <begin position="166"/>
        <end position="188"/>
    </location>
</feature>
<keyword evidence="4" id="KW-0186">Copper</keyword>
<dbReference type="GO" id="GO:0005975">
    <property type="term" value="P:carbohydrate metabolic process"/>
    <property type="evidence" value="ECO:0007669"/>
    <property type="project" value="UniProtKB-ARBA"/>
</dbReference>
<dbReference type="InterPro" id="IPR058094">
    <property type="entry name" value="Ig-like_OmpL47-like"/>
</dbReference>
<dbReference type="SUPFAM" id="SSF49503">
    <property type="entry name" value="Cupredoxins"/>
    <property type="match status" value="1"/>
</dbReference>
<dbReference type="EMBL" id="FTNI01000017">
    <property type="protein sequence ID" value="SIR84505.1"/>
    <property type="molecule type" value="Genomic_DNA"/>
</dbReference>
<feature type="domain" description="Blue (type 1) copper" evidence="6">
    <location>
        <begin position="92"/>
        <end position="163"/>
    </location>
</feature>
<dbReference type="InterPro" id="IPR000923">
    <property type="entry name" value="BlueCu_1"/>
</dbReference>
<dbReference type="Gene3D" id="2.60.40.10">
    <property type="entry name" value="Immunoglobulins"/>
    <property type="match status" value="2"/>
</dbReference>
<feature type="domain" description="Ig-like" evidence="7">
    <location>
        <begin position="287"/>
        <end position="347"/>
    </location>
</feature>
<evidence type="ECO:0000313" key="9">
    <source>
        <dbReference type="Proteomes" id="UP000186096"/>
    </source>
</evidence>
<dbReference type="Gene3D" id="2.60.40.420">
    <property type="entry name" value="Cupredoxins - blue copper proteins"/>
    <property type="match status" value="1"/>
</dbReference>
<evidence type="ECO:0000256" key="4">
    <source>
        <dbReference type="ARBA" id="ARBA00023008"/>
    </source>
</evidence>
<evidence type="ECO:0000256" key="5">
    <source>
        <dbReference type="SAM" id="MobiDB-lite"/>
    </source>
</evidence>
<dbReference type="Pfam" id="PF12245">
    <property type="entry name" value="Big_3_2"/>
    <property type="match status" value="2"/>
</dbReference>
<feature type="domain" description="Ig-like" evidence="7">
    <location>
        <begin position="210"/>
        <end position="255"/>
    </location>
</feature>
<keyword evidence="3" id="KW-0249">Electron transport</keyword>
<feature type="compositionally biased region" description="Polar residues" evidence="5">
    <location>
        <begin position="166"/>
        <end position="184"/>
    </location>
</feature>
<evidence type="ECO:0000313" key="8">
    <source>
        <dbReference type="EMBL" id="SIR84505.1"/>
    </source>
</evidence>
<evidence type="ECO:0000259" key="7">
    <source>
        <dbReference type="Pfam" id="PF12245"/>
    </source>
</evidence>
<dbReference type="Proteomes" id="UP000186096">
    <property type="component" value="Unassembled WGS sequence"/>
</dbReference>
<feature type="region of interest" description="Disordered" evidence="5">
    <location>
        <begin position="260"/>
        <end position="282"/>
    </location>
</feature>
<dbReference type="InterPro" id="IPR022038">
    <property type="entry name" value="Ig-like_bact"/>
</dbReference>
<keyword evidence="2" id="KW-0479">Metal-binding</keyword>
<proteinExistence type="predicted"/>
<dbReference type="AlphaFoldDB" id="A0A1N7E976"/>
<organism evidence="8 9">
    <name type="scientific">Microbispora rosea</name>
    <dbReference type="NCBI Taxonomy" id="58117"/>
    <lineage>
        <taxon>Bacteria</taxon>
        <taxon>Bacillati</taxon>
        <taxon>Actinomycetota</taxon>
        <taxon>Actinomycetes</taxon>
        <taxon>Streptosporangiales</taxon>
        <taxon>Streptosporangiaceae</taxon>
        <taxon>Microbispora</taxon>
    </lineage>
</organism>
<evidence type="ECO:0000259" key="6">
    <source>
        <dbReference type="Pfam" id="PF00127"/>
    </source>
</evidence>
<dbReference type="Pfam" id="PF00127">
    <property type="entry name" value="Copper-bind"/>
    <property type="match status" value="1"/>
</dbReference>
<dbReference type="InterPro" id="IPR008972">
    <property type="entry name" value="Cupredoxin"/>
</dbReference>
<dbReference type="PROSITE" id="PS00196">
    <property type="entry name" value="COPPER_BLUE"/>
    <property type="match status" value="1"/>
</dbReference>